<dbReference type="GO" id="GO:0004586">
    <property type="term" value="F:ornithine decarboxylase activity"/>
    <property type="evidence" value="ECO:0007669"/>
    <property type="project" value="UniProtKB-EC"/>
</dbReference>
<dbReference type="GO" id="GO:0005737">
    <property type="term" value="C:cytoplasm"/>
    <property type="evidence" value="ECO:0007669"/>
    <property type="project" value="TreeGrafter"/>
</dbReference>
<comment type="cofactor">
    <cofactor evidence="1">
        <name>pyridoxal 5'-phosphate</name>
        <dbReference type="ChEBI" id="CHEBI:597326"/>
    </cofactor>
</comment>
<keyword evidence="4" id="KW-0456">Lyase</keyword>
<comment type="catalytic activity">
    <reaction evidence="7">
        <text>L-ornithine + H(+) = putrescine + CO2</text>
        <dbReference type="Rhea" id="RHEA:22964"/>
        <dbReference type="ChEBI" id="CHEBI:15378"/>
        <dbReference type="ChEBI" id="CHEBI:16526"/>
        <dbReference type="ChEBI" id="CHEBI:46911"/>
        <dbReference type="ChEBI" id="CHEBI:326268"/>
        <dbReference type="EC" id="4.1.1.17"/>
    </reaction>
</comment>
<evidence type="ECO:0000256" key="5">
    <source>
        <dbReference type="ARBA" id="ARBA00034115"/>
    </source>
</evidence>
<evidence type="ECO:0000256" key="4">
    <source>
        <dbReference type="ARBA" id="ARBA00023239"/>
    </source>
</evidence>
<dbReference type="PANTHER" id="PTHR11482">
    <property type="entry name" value="ARGININE/DIAMINOPIMELATE/ORNITHINE DECARBOXYLASE"/>
    <property type="match status" value="1"/>
</dbReference>
<evidence type="ECO:0000256" key="2">
    <source>
        <dbReference type="ARBA" id="ARBA00008872"/>
    </source>
</evidence>
<dbReference type="FunFam" id="3.20.20.10:FF:000005">
    <property type="entry name" value="Ornithine decarboxylase"/>
    <property type="match status" value="1"/>
</dbReference>
<feature type="domain" description="Orn/DAP/Arg decarboxylase 2 N-terminal" evidence="8">
    <location>
        <begin position="53"/>
        <end position="283"/>
    </location>
</feature>
<evidence type="ECO:0000256" key="7">
    <source>
        <dbReference type="ARBA" id="ARBA00049127"/>
    </source>
</evidence>
<dbReference type="AlphaFoldDB" id="A0A6C0HPK9"/>
<dbReference type="Gene3D" id="2.40.37.10">
    <property type="entry name" value="Lyase, Ornithine Decarboxylase, Chain A, domain 1"/>
    <property type="match status" value="1"/>
</dbReference>
<dbReference type="InterPro" id="IPR002433">
    <property type="entry name" value="Orn_de-COase"/>
</dbReference>
<evidence type="ECO:0000259" key="8">
    <source>
        <dbReference type="Pfam" id="PF02784"/>
    </source>
</evidence>
<evidence type="ECO:0000313" key="9">
    <source>
        <dbReference type="EMBL" id="QHT82086.1"/>
    </source>
</evidence>
<dbReference type="InterPro" id="IPR022644">
    <property type="entry name" value="De-COase2_N"/>
</dbReference>
<dbReference type="GO" id="GO:0033387">
    <property type="term" value="P:putrescine biosynthetic process from arginine, via ornithine"/>
    <property type="evidence" value="ECO:0007669"/>
    <property type="project" value="TreeGrafter"/>
</dbReference>
<dbReference type="Pfam" id="PF02784">
    <property type="entry name" value="Orn_Arg_deC_N"/>
    <property type="match status" value="1"/>
</dbReference>
<protein>
    <recommendedName>
        <fullName evidence="6">ornithine decarboxylase</fullName>
        <ecNumber evidence="6">4.1.1.17</ecNumber>
    </recommendedName>
</protein>
<dbReference type="PRINTS" id="PR01182">
    <property type="entry name" value="ORNDCRBXLASE"/>
</dbReference>
<comment type="pathway">
    <text evidence="5">Amine and polyamine biosynthesis; putrescine biosynthesis via L-ornithine pathway; putrescine from L-ornithine: step 1/1.</text>
</comment>
<name>A0A6C0HPK9_9ZZZZ</name>
<reference evidence="9" key="1">
    <citation type="journal article" date="2020" name="Nature">
        <title>Giant virus diversity and host interactions through global metagenomics.</title>
        <authorList>
            <person name="Schulz F."/>
            <person name="Roux S."/>
            <person name="Paez-Espino D."/>
            <person name="Jungbluth S."/>
            <person name="Walsh D.A."/>
            <person name="Denef V.J."/>
            <person name="McMahon K.D."/>
            <person name="Konstantinidis K.T."/>
            <person name="Eloe-Fadrosh E.A."/>
            <person name="Kyrpides N.C."/>
            <person name="Woyke T."/>
        </authorList>
    </citation>
    <scope>NUCLEOTIDE SEQUENCE</scope>
    <source>
        <strain evidence="9">GVMAG-M-3300023184-160</strain>
    </source>
</reference>
<dbReference type="CDD" id="cd00622">
    <property type="entry name" value="PLPDE_III_ODC"/>
    <property type="match status" value="1"/>
</dbReference>
<dbReference type="EMBL" id="MN739995">
    <property type="protein sequence ID" value="QHT82086.1"/>
    <property type="molecule type" value="Genomic_DNA"/>
</dbReference>
<organism evidence="9">
    <name type="scientific">viral metagenome</name>
    <dbReference type="NCBI Taxonomy" id="1070528"/>
    <lineage>
        <taxon>unclassified sequences</taxon>
        <taxon>metagenomes</taxon>
        <taxon>organismal metagenomes</taxon>
    </lineage>
</organism>
<dbReference type="InterPro" id="IPR029066">
    <property type="entry name" value="PLP-binding_barrel"/>
</dbReference>
<dbReference type="SUPFAM" id="SSF51419">
    <property type="entry name" value="PLP-binding barrel"/>
    <property type="match status" value="1"/>
</dbReference>
<dbReference type="PANTHER" id="PTHR11482:SF6">
    <property type="entry name" value="ORNITHINE DECARBOXYLASE 1-RELATED"/>
    <property type="match status" value="1"/>
</dbReference>
<comment type="similarity">
    <text evidence="2">Belongs to the Orn/Lys/Arg decarboxylase class-II family.</text>
</comment>
<proteinExistence type="inferred from homology"/>
<dbReference type="EC" id="4.1.1.17" evidence="6"/>
<dbReference type="InterPro" id="IPR022653">
    <property type="entry name" value="De-COase2_pyr-phos_BS"/>
</dbReference>
<dbReference type="SUPFAM" id="SSF50621">
    <property type="entry name" value="Alanine racemase C-terminal domain-like"/>
    <property type="match status" value="1"/>
</dbReference>
<evidence type="ECO:0000256" key="3">
    <source>
        <dbReference type="ARBA" id="ARBA00022898"/>
    </source>
</evidence>
<evidence type="ECO:0000256" key="1">
    <source>
        <dbReference type="ARBA" id="ARBA00001933"/>
    </source>
</evidence>
<dbReference type="PROSITE" id="PS00878">
    <property type="entry name" value="ODR_DC_2_1"/>
    <property type="match status" value="1"/>
</dbReference>
<accession>A0A6C0HPK9</accession>
<sequence>MYTVPMDEDAIQLLPSFIEKHKVLIKHEPLPLFIQTILNKRTTDRPFYLMHLDRVFSSYETWNNELPMVKPFYAVKSNNHPVLLEVMASIGINFDCASEKEIEQVHALVKDGTRILYANPCKPISHLQFAKQKDVQHITFDSEEELYKVKLYHPQAQLILRIAVDDTKSVLRFNRKFGCKLEEVQELLSLVKRLNLHFIGFSFHVGSLCSSPVAFYEALRTTRCAVDVASGMGLETRVVDLGGGFPGDRTLFPPFAAEIRKGMFDFFHGKNVRFIAEPGRFFSESVQTLVMSVIGKKRIQEKGETMFSYFLNDGVYGGFGSIHYDKLIPNLRVMKQGTLVKSTFYGPTCDSMDVLVEDYFFPELYLGDCVYHENFGAYTAVSATEFNGYRVDDFLYCYDVS</sequence>
<dbReference type="PRINTS" id="PR01179">
    <property type="entry name" value="ODADCRBXLASE"/>
</dbReference>
<keyword evidence="3" id="KW-0663">Pyridoxal phosphate</keyword>
<dbReference type="Gene3D" id="3.20.20.10">
    <property type="entry name" value="Alanine racemase"/>
    <property type="match status" value="1"/>
</dbReference>
<evidence type="ECO:0000256" key="6">
    <source>
        <dbReference type="ARBA" id="ARBA00034138"/>
    </source>
</evidence>
<dbReference type="InterPro" id="IPR009006">
    <property type="entry name" value="Ala_racemase/Decarboxylase_C"/>
</dbReference>
<dbReference type="InterPro" id="IPR000183">
    <property type="entry name" value="Orn/DAP/Arg_de-COase"/>
</dbReference>